<organism evidence="1">
    <name type="scientific">gut metagenome</name>
    <dbReference type="NCBI Taxonomy" id="749906"/>
    <lineage>
        <taxon>unclassified sequences</taxon>
        <taxon>metagenomes</taxon>
        <taxon>organismal metagenomes</taxon>
    </lineage>
</organism>
<sequence>MPTCWMEQEQKKSRFPIFILTSLWEDGCLLGTSGCIIP</sequence>
<protein>
    <submittedName>
        <fullName evidence="1">Uncharacterized protein</fullName>
    </submittedName>
</protein>
<dbReference type="EMBL" id="AMCI01005871">
    <property type="protein sequence ID" value="EJW95320.1"/>
    <property type="molecule type" value="Genomic_DNA"/>
</dbReference>
<name>J9C647_9ZZZZ</name>
<proteinExistence type="predicted"/>
<accession>J9C647</accession>
<reference evidence="1" key="1">
    <citation type="journal article" date="2012" name="PLoS ONE">
        <title>Gene sets for utilization of primary and secondary nutrition supplies in the distal gut of endangered iberian lynx.</title>
        <authorList>
            <person name="Alcaide M."/>
            <person name="Messina E."/>
            <person name="Richter M."/>
            <person name="Bargiela R."/>
            <person name="Peplies J."/>
            <person name="Huws S.A."/>
            <person name="Newbold C.J."/>
            <person name="Golyshin P.N."/>
            <person name="Simon M.A."/>
            <person name="Lopez G."/>
            <person name="Yakimov M.M."/>
            <person name="Ferrer M."/>
        </authorList>
    </citation>
    <scope>NUCLEOTIDE SEQUENCE</scope>
</reference>
<evidence type="ECO:0000313" key="1">
    <source>
        <dbReference type="EMBL" id="EJW95320.1"/>
    </source>
</evidence>
<comment type="caution">
    <text evidence="1">The sequence shown here is derived from an EMBL/GenBank/DDBJ whole genome shotgun (WGS) entry which is preliminary data.</text>
</comment>
<gene>
    <name evidence="1" type="ORF">EVA_16573</name>
</gene>
<dbReference type="AlphaFoldDB" id="J9C647"/>